<keyword evidence="1" id="KW-0732">Signal</keyword>
<dbReference type="Proteomes" id="UP000255328">
    <property type="component" value="Unassembled WGS sequence"/>
</dbReference>
<evidence type="ECO:0000256" key="1">
    <source>
        <dbReference type="SAM" id="SignalP"/>
    </source>
</evidence>
<dbReference type="SUPFAM" id="SSF53822">
    <property type="entry name" value="Periplasmic binding protein-like I"/>
    <property type="match status" value="1"/>
</dbReference>
<dbReference type="EMBL" id="UGGU01000003">
    <property type="protein sequence ID" value="STO30979.1"/>
    <property type="molecule type" value="Genomic_DNA"/>
</dbReference>
<reference evidence="2 3" key="1">
    <citation type="submission" date="2018-06" db="EMBL/GenBank/DDBJ databases">
        <authorList>
            <consortium name="Pathogen Informatics"/>
            <person name="Doyle S."/>
        </authorList>
    </citation>
    <scope>NUCLEOTIDE SEQUENCE [LARGE SCALE GENOMIC DNA]</scope>
    <source>
        <strain evidence="2 3">NCTC10723</strain>
    </source>
</reference>
<accession>A0A377GVK6</accession>
<gene>
    <name evidence="2" type="ORF">NCTC10723_00411</name>
</gene>
<evidence type="ECO:0000313" key="2">
    <source>
        <dbReference type="EMBL" id="STO30979.1"/>
    </source>
</evidence>
<dbReference type="AlphaFoldDB" id="A0A377GVK6"/>
<keyword evidence="3" id="KW-1185">Reference proteome</keyword>
<dbReference type="Pfam" id="PF04392">
    <property type="entry name" value="ABC_sub_bind"/>
    <property type="match status" value="1"/>
</dbReference>
<sequence length="307" mass="33107">MKKLAMILLLLSTVVMGKEIKEPKNIEIGVTQIMEHPALDSARVGFEKALKDNGYGDVKIDYQNAQGDFGTAQMIANSFAQGKKDLIYAISTPSAQAAYNVTKEIPILITAVTDVKAAGLVGDNITGTSDATSIYKQLETITKILPNAKKIGIIYNTSEQNSQVQVASAKEESKKLGLEIIETGVTNVNDMAMGLDSLLDKVDVLYTPTDNLVVSATPLVLNKANRKNVPVVGCIEDQVAQGALITDTIDYKKLGYQTGEMAIRVLKGEEPKNMPVETLKNTQLIVNKKAAEKYGIDLGALEGAKLY</sequence>
<name>A0A377GVK6_9FUSO</name>
<dbReference type="PANTHER" id="PTHR35271">
    <property type="entry name" value="ABC TRANSPORTER, SUBSTRATE-BINDING LIPOPROTEIN-RELATED"/>
    <property type="match status" value="1"/>
</dbReference>
<dbReference type="CDD" id="cd06325">
    <property type="entry name" value="PBP1_ABC_unchar_transporter"/>
    <property type="match status" value="1"/>
</dbReference>
<dbReference type="OrthoDB" id="9776955at2"/>
<proteinExistence type="predicted"/>
<organism evidence="2 3">
    <name type="scientific">Fusobacterium necrogenes</name>
    <dbReference type="NCBI Taxonomy" id="858"/>
    <lineage>
        <taxon>Bacteria</taxon>
        <taxon>Fusobacteriati</taxon>
        <taxon>Fusobacteriota</taxon>
        <taxon>Fusobacteriia</taxon>
        <taxon>Fusobacteriales</taxon>
        <taxon>Fusobacteriaceae</taxon>
        <taxon>Fusobacterium</taxon>
    </lineage>
</organism>
<dbReference type="InterPro" id="IPR028082">
    <property type="entry name" value="Peripla_BP_I"/>
</dbReference>
<protein>
    <submittedName>
        <fullName evidence="2">ABC-type uncharacterized transport system, periplasmic component</fullName>
    </submittedName>
</protein>
<dbReference type="RefSeq" id="WP_115268880.1">
    <property type="nucleotide sequence ID" value="NZ_UGGU01000003.1"/>
</dbReference>
<feature type="signal peptide" evidence="1">
    <location>
        <begin position="1"/>
        <end position="17"/>
    </location>
</feature>
<evidence type="ECO:0000313" key="3">
    <source>
        <dbReference type="Proteomes" id="UP000255328"/>
    </source>
</evidence>
<dbReference type="PANTHER" id="PTHR35271:SF1">
    <property type="entry name" value="ABC TRANSPORTER, SUBSTRATE-BINDING LIPOPROTEIN"/>
    <property type="match status" value="1"/>
</dbReference>
<feature type="chain" id="PRO_5016870201" evidence="1">
    <location>
        <begin position="18"/>
        <end position="307"/>
    </location>
</feature>
<dbReference type="InterPro" id="IPR007487">
    <property type="entry name" value="ABC_transpt-TYRBP-like"/>
</dbReference>
<dbReference type="Gene3D" id="3.40.50.2300">
    <property type="match status" value="2"/>
</dbReference>